<dbReference type="NCBIfam" id="TIGR01972">
    <property type="entry name" value="NDH_I_M"/>
    <property type="match status" value="1"/>
</dbReference>
<dbReference type="PANTHER" id="PTHR43507">
    <property type="entry name" value="NADH-UBIQUINONE OXIDOREDUCTASE CHAIN 4"/>
    <property type="match status" value="1"/>
</dbReference>
<protein>
    <submittedName>
        <fullName evidence="9">NADH dehydrogenase subunit M</fullName>
    </submittedName>
</protein>
<dbReference type="GO" id="GO:0012505">
    <property type="term" value="C:endomembrane system"/>
    <property type="evidence" value="ECO:0007669"/>
    <property type="project" value="UniProtKB-SubCell"/>
</dbReference>
<evidence type="ECO:0000256" key="4">
    <source>
        <dbReference type="ARBA" id="ARBA00022989"/>
    </source>
</evidence>
<feature type="transmembrane region" description="Helical" evidence="7">
    <location>
        <begin position="307"/>
        <end position="326"/>
    </location>
</feature>
<dbReference type="GO" id="GO:0015990">
    <property type="term" value="P:electron transport coupled proton transport"/>
    <property type="evidence" value="ECO:0007669"/>
    <property type="project" value="TreeGrafter"/>
</dbReference>
<dbReference type="Proteomes" id="UP000199611">
    <property type="component" value="Unassembled WGS sequence"/>
</dbReference>
<feature type="transmembrane region" description="Helical" evidence="7">
    <location>
        <begin position="457"/>
        <end position="478"/>
    </location>
</feature>
<feature type="transmembrane region" description="Helical" evidence="7">
    <location>
        <begin position="167"/>
        <end position="190"/>
    </location>
</feature>
<feature type="transmembrane region" description="Helical" evidence="7">
    <location>
        <begin position="377"/>
        <end position="407"/>
    </location>
</feature>
<keyword evidence="4 7" id="KW-1133">Transmembrane helix</keyword>
<feature type="transmembrane region" description="Helical" evidence="7">
    <location>
        <begin position="138"/>
        <end position="155"/>
    </location>
</feature>
<keyword evidence="3 6" id="KW-0812">Transmembrane</keyword>
<feature type="transmembrane region" description="Helical" evidence="7">
    <location>
        <begin position="35"/>
        <end position="54"/>
    </location>
</feature>
<feature type="transmembrane region" description="Helical" evidence="7">
    <location>
        <begin position="278"/>
        <end position="300"/>
    </location>
</feature>
<dbReference type="PRINTS" id="PR01437">
    <property type="entry name" value="NUOXDRDTASE4"/>
</dbReference>
<feature type="transmembrane region" description="Helical" evidence="7">
    <location>
        <begin position="413"/>
        <end position="431"/>
    </location>
</feature>
<evidence type="ECO:0000259" key="8">
    <source>
        <dbReference type="Pfam" id="PF00361"/>
    </source>
</evidence>
<gene>
    <name evidence="9" type="ORF">SAMN05660836_01835</name>
</gene>
<evidence type="ECO:0000313" key="10">
    <source>
        <dbReference type="Proteomes" id="UP000199611"/>
    </source>
</evidence>
<dbReference type="GO" id="GO:0008137">
    <property type="term" value="F:NADH dehydrogenase (ubiquinone) activity"/>
    <property type="evidence" value="ECO:0007669"/>
    <property type="project" value="InterPro"/>
</dbReference>
<evidence type="ECO:0000313" key="9">
    <source>
        <dbReference type="EMBL" id="SFM89122.1"/>
    </source>
</evidence>
<dbReference type="PANTHER" id="PTHR43507:SF1">
    <property type="entry name" value="NADH-UBIQUINONE OXIDOREDUCTASE CHAIN 4"/>
    <property type="match status" value="1"/>
</dbReference>
<feature type="transmembrane region" description="Helical" evidence="7">
    <location>
        <begin position="338"/>
        <end position="356"/>
    </location>
</feature>
<dbReference type="GO" id="GO:0016020">
    <property type="term" value="C:membrane"/>
    <property type="evidence" value="ECO:0007669"/>
    <property type="project" value="UniProtKB-SubCell"/>
</dbReference>
<feature type="transmembrane region" description="Helical" evidence="7">
    <location>
        <begin position="6"/>
        <end position="23"/>
    </location>
</feature>
<dbReference type="InterPro" id="IPR003918">
    <property type="entry name" value="NADH_UbQ_OxRdtase"/>
</dbReference>
<dbReference type="GO" id="GO:0048039">
    <property type="term" value="F:ubiquinone binding"/>
    <property type="evidence" value="ECO:0007669"/>
    <property type="project" value="TreeGrafter"/>
</dbReference>
<comment type="similarity">
    <text evidence="2">Belongs to the complex I subunit 4 family.</text>
</comment>
<feature type="transmembrane region" description="Helical" evidence="7">
    <location>
        <begin position="114"/>
        <end position="132"/>
    </location>
</feature>
<reference evidence="10" key="1">
    <citation type="submission" date="2016-10" db="EMBL/GenBank/DDBJ databases">
        <authorList>
            <person name="Varghese N."/>
            <person name="Submissions S."/>
        </authorList>
    </citation>
    <scope>NUCLEOTIDE SEQUENCE [LARGE SCALE GENOMIC DNA]</scope>
    <source>
        <strain evidence="10">DSM 9990</strain>
    </source>
</reference>
<evidence type="ECO:0000256" key="6">
    <source>
        <dbReference type="RuleBase" id="RU000320"/>
    </source>
</evidence>
<feature type="transmembrane region" description="Helical" evidence="7">
    <location>
        <begin position="86"/>
        <end position="107"/>
    </location>
</feature>
<evidence type="ECO:0000256" key="2">
    <source>
        <dbReference type="ARBA" id="ARBA00009025"/>
    </source>
</evidence>
<dbReference type="GO" id="GO:0042773">
    <property type="term" value="P:ATP synthesis coupled electron transport"/>
    <property type="evidence" value="ECO:0007669"/>
    <property type="project" value="InterPro"/>
</dbReference>
<keyword evidence="10" id="KW-1185">Reference proteome</keyword>
<dbReference type="GO" id="GO:0003954">
    <property type="term" value="F:NADH dehydrogenase activity"/>
    <property type="evidence" value="ECO:0007669"/>
    <property type="project" value="TreeGrafter"/>
</dbReference>
<evidence type="ECO:0000256" key="5">
    <source>
        <dbReference type="ARBA" id="ARBA00023136"/>
    </source>
</evidence>
<feature type="transmembrane region" description="Helical" evidence="7">
    <location>
        <begin position="210"/>
        <end position="229"/>
    </location>
</feature>
<proteinExistence type="inferred from homology"/>
<dbReference type="STRING" id="39841.SAMN05660836_01835"/>
<organism evidence="9 10">
    <name type="scientific">Thermodesulforhabdus norvegica</name>
    <dbReference type="NCBI Taxonomy" id="39841"/>
    <lineage>
        <taxon>Bacteria</taxon>
        <taxon>Pseudomonadati</taxon>
        <taxon>Thermodesulfobacteriota</taxon>
        <taxon>Syntrophobacteria</taxon>
        <taxon>Syntrophobacterales</taxon>
        <taxon>Thermodesulforhabdaceae</taxon>
        <taxon>Thermodesulforhabdus</taxon>
    </lineage>
</organism>
<dbReference type="NCBIfam" id="NF004499">
    <property type="entry name" value="PRK05846.1-3"/>
    <property type="match status" value="1"/>
</dbReference>
<dbReference type="EMBL" id="FOUU01000006">
    <property type="protein sequence ID" value="SFM89122.1"/>
    <property type="molecule type" value="Genomic_DNA"/>
</dbReference>
<name>A0A1I4UJD8_9BACT</name>
<comment type="subcellular location">
    <subcellularLocation>
        <location evidence="1">Endomembrane system</location>
        <topology evidence="1">Multi-pass membrane protein</topology>
    </subcellularLocation>
    <subcellularLocation>
        <location evidence="6">Membrane</location>
        <topology evidence="6">Multi-pass membrane protein</topology>
    </subcellularLocation>
</comment>
<dbReference type="InterPro" id="IPR001750">
    <property type="entry name" value="ND/Mrp_TM"/>
</dbReference>
<dbReference type="RefSeq" id="WP_093395210.1">
    <property type="nucleotide sequence ID" value="NZ_FOUU01000006.1"/>
</dbReference>
<dbReference type="Pfam" id="PF00361">
    <property type="entry name" value="Proton_antipo_M"/>
    <property type="match status" value="1"/>
</dbReference>
<dbReference type="AlphaFoldDB" id="A0A1I4UJD8"/>
<keyword evidence="5 7" id="KW-0472">Membrane</keyword>
<accession>A0A1I4UJD8</accession>
<feature type="domain" description="NADH:quinone oxidoreductase/Mrp antiporter transmembrane" evidence="8">
    <location>
        <begin position="131"/>
        <end position="421"/>
    </location>
</feature>
<evidence type="ECO:0000256" key="3">
    <source>
        <dbReference type="ARBA" id="ARBA00022692"/>
    </source>
</evidence>
<dbReference type="OrthoDB" id="9805769at2"/>
<evidence type="ECO:0000256" key="7">
    <source>
        <dbReference type="SAM" id="Phobius"/>
    </source>
</evidence>
<evidence type="ECO:0000256" key="1">
    <source>
        <dbReference type="ARBA" id="ARBA00004127"/>
    </source>
</evidence>
<feature type="transmembrane region" description="Helical" evidence="7">
    <location>
        <begin position="250"/>
        <end position="272"/>
    </location>
</feature>
<sequence length="514" mass="57598">MDGFGILSLVTFFPLVGVPLLFLIRRENVELQKQVTLAVMFLDFLFSLYLIMGFDPGEAGFQFVEKRPWIESIGATYFLGIDGISLWLYLLTTFTCPICILSAWRYIDRHVKEFLICMLVLEVGMLGTFCALDLLLFYVFWELMLIPMYFIIGVWGGPRRVYAAIKFVLYTLFGSVLMLAAIIFYYLYVARVTGEYTFDLLKWYQVLPPFGVQIWLFAAFALSFAIKVPMFPFHTWLPDAHVEAPTPGSVILAGILLKMGTYGFIRFAMGLFPHATHASLPLLVVLSIIGVVYGALVSIVQPDVKKLVAFSSVSHLGAVMLGLFALNMQGVEGGIYQMLNHGLSTGALFILVGMLYERRHTRLIKDFGGVAKVMPIFAAFFMITVLSSVGLPGLNGFIGEFLIFLGAFKANPVWTVTAATCVILAAVYLLWMFKRVMFGPIVHDENRNLPDLNAREIGLLVPITIMYLVMGVFPNYFLGKMHASVEAFLDNYHKRVVMNVDRPTQPLALFIGGK</sequence>
<dbReference type="InterPro" id="IPR010227">
    <property type="entry name" value="NADH_Q_OxRdtase_chainM/4"/>
</dbReference>